<evidence type="ECO:0000256" key="3">
    <source>
        <dbReference type="ARBA" id="ARBA00022692"/>
    </source>
</evidence>
<comment type="subcellular location">
    <subcellularLocation>
        <location evidence="1">Membrane</location>
        <topology evidence="1">Single-pass membrane protein</topology>
    </subcellularLocation>
</comment>
<gene>
    <name evidence="6" type="ORF">COU05_03330</name>
</gene>
<dbReference type="AlphaFoldDB" id="A0A2H0UTM0"/>
<protein>
    <recommendedName>
        <fullName evidence="8">LemA family protein</fullName>
    </recommendedName>
</protein>
<dbReference type="Pfam" id="PF04011">
    <property type="entry name" value="LemA"/>
    <property type="match status" value="1"/>
</dbReference>
<evidence type="ECO:0000313" key="7">
    <source>
        <dbReference type="Proteomes" id="UP000230132"/>
    </source>
</evidence>
<dbReference type="Gene3D" id="1.20.1440.20">
    <property type="entry name" value="LemA-like domain"/>
    <property type="match status" value="1"/>
</dbReference>
<dbReference type="Proteomes" id="UP000230132">
    <property type="component" value="Unassembled WGS sequence"/>
</dbReference>
<organism evidence="6 7">
    <name type="scientific">bacterium (Candidatus Gribaldobacteria) CG10_big_fil_rev_8_21_14_0_10_37_21</name>
    <dbReference type="NCBI Taxonomy" id="2014275"/>
    <lineage>
        <taxon>Bacteria</taxon>
        <taxon>Candidatus Gribaldobacteria</taxon>
    </lineage>
</organism>
<evidence type="ECO:0000256" key="5">
    <source>
        <dbReference type="ARBA" id="ARBA00023136"/>
    </source>
</evidence>
<dbReference type="SUPFAM" id="SSF140478">
    <property type="entry name" value="LemA-like"/>
    <property type="match status" value="1"/>
</dbReference>
<comment type="caution">
    <text evidence="6">The sequence shown here is derived from an EMBL/GenBank/DDBJ whole genome shotgun (WGS) entry which is preliminary data.</text>
</comment>
<keyword evidence="5" id="KW-0472">Membrane</keyword>
<feature type="non-terminal residue" evidence="6">
    <location>
        <position position="1"/>
    </location>
</feature>
<dbReference type="InterPro" id="IPR007156">
    <property type="entry name" value="MamQ_LemA"/>
</dbReference>
<keyword evidence="4" id="KW-1133">Transmembrane helix</keyword>
<dbReference type="GO" id="GO:0016020">
    <property type="term" value="C:membrane"/>
    <property type="evidence" value="ECO:0007669"/>
    <property type="project" value="UniProtKB-SubCell"/>
</dbReference>
<evidence type="ECO:0000256" key="4">
    <source>
        <dbReference type="ARBA" id="ARBA00022989"/>
    </source>
</evidence>
<dbReference type="PANTHER" id="PTHR34478">
    <property type="entry name" value="PROTEIN LEMA"/>
    <property type="match status" value="1"/>
</dbReference>
<dbReference type="EMBL" id="PFAX01000034">
    <property type="protein sequence ID" value="PIR90070.1"/>
    <property type="molecule type" value="Genomic_DNA"/>
</dbReference>
<dbReference type="InterPro" id="IPR023353">
    <property type="entry name" value="LemA-like_dom_sf"/>
</dbReference>
<evidence type="ECO:0000313" key="6">
    <source>
        <dbReference type="EMBL" id="PIR90070.1"/>
    </source>
</evidence>
<name>A0A2H0UTM0_9BACT</name>
<sequence length="130" mass="14639">VKGYASHEKETFDRVIQARSKAMSATSTTDKAQAENALTGTLKSLFALSEAYPDLKANTNFLELQKELTDTEDKVQAARRFYNGNVRDLNIKIESFPSNLIANLFKFKKMDLFELAEAEQAAKEPPKVEF</sequence>
<proteinExistence type="inferred from homology"/>
<accession>A0A2H0UTM0</accession>
<evidence type="ECO:0000256" key="1">
    <source>
        <dbReference type="ARBA" id="ARBA00004167"/>
    </source>
</evidence>
<keyword evidence="3" id="KW-0812">Transmembrane</keyword>
<reference evidence="7" key="1">
    <citation type="submission" date="2017-09" db="EMBL/GenBank/DDBJ databases">
        <title>Depth-based differentiation of microbial function through sediment-hosted aquifers and enrichment of novel symbionts in the deep terrestrial subsurface.</title>
        <authorList>
            <person name="Probst A.J."/>
            <person name="Ladd B."/>
            <person name="Jarett J.K."/>
            <person name="Geller-Mcgrath D.E."/>
            <person name="Sieber C.M.K."/>
            <person name="Emerson J.B."/>
            <person name="Anantharaman K."/>
            <person name="Thomas B.C."/>
            <person name="Malmstrom R."/>
            <person name="Stieglmeier M."/>
            <person name="Klingl A."/>
            <person name="Woyke T."/>
            <person name="Ryan C.M."/>
            <person name="Banfield J.F."/>
        </authorList>
    </citation>
    <scope>NUCLEOTIDE SEQUENCE [LARGE SCALE GENOMIC DNA]</scope>
</reference>
<dbReference type="PANTHER" id="PTHR34478:SF1">
    <property type="entry name" value="PROTEIN LEMA"/>
    <property type="match status" value="1"/>
</dbReference>
<evidence type="ECO:0000256" key="2">
    <source>
        <dbReference type="ARBA" id="ARBA00008854"/>
    </source>
</evidence>
<comment type="similarity">
    <text evidence="2">Belongs to the LemA family.</text>
</comment>
<evidence type="ECO:0008006" key="8">
    <source>
        <dbReference type="Google" id="ProtNLM"/>
    </source>
</evidence>